<evidence type="ECO:0000256" key="3">
    <source>
        <dbReference type="ARBA" id="ARBA00022603"/>
    </source>
</evidence>
<reference evidence="10" key="1">
    <citation type="submission" date="2016-06" db="EMBL/GenBank/DDBJ databases">
        <authorList>
            <person name="Petersen J."/>
            <person name="Sayavedra L."/>
        </authorList>
    </citation>
    <scope>NUCLEOTIDE SEQUENCE [LARGE SCALE GENOMIC DNA]</scope>
    <source>
        <strain evidence="10">BazSymA</strain>
    </source>
</reference>
<dbReference type="InterPro" id="IPR029063">
    <property type="entry name" value="SAM-dependent_MTases_sf"/>
</dbReference>
<dbReference type="AlphaFoldDB" id="A0A1H6K1Q5"/>
<dbReference type="Pfam" id="PF02384">
    <property type="entry name" value="N6_Mtase"/>
    <property type="match status" value="1"/>
</dbReference>
<evidence type="ECO:0000256" key="5">
    <source>
        <dbReference type="ARBA" id="ARBA00022691"/>
    </source>
</evidence>
<keyword evidence="5" id="KW-0949">S-adenosyl-L-methionine</keyword>
<protein>
    <recommendedName>
        <fullName evidence="2">site-specific DNA-methyltransferase (adenine-specific)</fullName>
        <ecNumber evidence="2">2.1.1.72</ecNumber>
    </recommendedName>
</protein>
<evidence type="ECO:0000256" key="4">
    <source>
        <dbReference type="ARBA" id="ARBA00022679"/>
    </source>
</evidence>
<sequence>MAKKLNERDTENIVRQHFQKDKLFKNITFEEQSSKNPRITKLLKNASKNGSGIGKPEFLISIDDEKDLLIVVECKADILKHESKNRDEFADFAVDGVLLYSSYLSKEYNVLSLAVSGVEKDNIKVSYFLQKTGLSDVEQIFGNKLLSLDDILAGFKQDEARKNEKYKELLEYSQILNEQLHKLKIKEDKRSLLVSGVLIALDNKDFYRDYVGMSSNKILSSALVEIIKEQLKTEDLQGDKIDRLMENYNFIATHPSLKKLQKSKELKTLRELINDIDENINGYVRTYKYYDVLGQFYIEFLRYSNSDKGLGIVLTPPHITDFFTDIVDIKTDDVVLDNCTGTGGFLVSAMKNMIDKCNGDSSQENSIKQHQLYGIEYQPEMYPLAVSNMFLHGDGKSNILSGSCFDEDIIKTIKTKKPTVGFLNPPYKSDKSDVEEFEFVLNNLECLEKKSLCVAIIPMSCALAQKGERLRLKEKLLSKHTLKAVFSMPNELFKNSKVGVVTCIMVFEARIPQPKNKKTFFGYFKDDGFFNKKTKGRFDYDNKWIDIKDTWLSLYFNNEEKVGFSKTKKVTAKDEWCAEAYMETDYSTLTQDDFQKVLKKYVAFNVLNDE</sequence>
<dbReference type="EMBL" id="CDSC02000081">
    <property type="protein sequence ID" value="SEH66241.1"/>
    <property type="molecule type" value="Genomic_DNA"/>
</dbReference>
<evidence type="ECO:0000256" key="2">
    <source>
        <dbReference type="ARBA" id="ARBA00011900"/>
    </source>
</evidence>
<evidence type="ECO:0000259" key="8">
    <source>
        <dbReference type="Pfam" id="PF02384"/>
    </source>
</evidence>
<keyword evidence="9" id="KW-0540">Nuclease</keyword>
<dbReference type="Proteomes" id="UP000198988">
    <property type="component" value="Unassembled WGS sequence"/>
</dbReference>
<evidence type="ECO:0000256" key="7">
    <source>
        <dbReference type="ARBA" id="ARBA00047942"/>
    </source>
</evidence>
<accession>A0A1H6K1Q5</accession>
<keyword evidence="6" id="KW-0680">Restriction system</keyword>
<evidence type="ECO:0000313" key="10">
    <source>
        <dbReference type="Proteomes" id="UP000198988"/>
    </source>
</evidence>
<comment type="similarity">
    <text evidence="1">Belongs to the N(4)/N(6)-methyltransferase family.</text>
</comment>
<dbReference type="GO" id="GO:0009307">
    <property type="term" value="P:DNA restriction-modification system"/>
    <property type="evidence" value="ECO:0007669"/>
    <property type="project" value="UniProtKB-KW"/>
</dbReference>
<dbReference type="PANTHER" id="PTHR42933">
    <property type="entry name" value="SLR6095 PROTEIN"/>
    <property type="match status" value="1"/>
</dbReference>
<dbReference type="PANTHER" id="PTHR42933:SF1">
    <property type="entry name" value="SITE-SPECIFIC DNA-METHYLTRANSFERASE (ADENINE-SPECIFIC)"/>
    <property type="match status" value="1"/>
</dbReference>
<dbReference type="EC" id="2.1.1.72" evidence="2"/>
<keyword evidence="3" id="KW-0489">Methyltransferase</keyword>
<dbReference type="InterPro" id="IPR051537">
    <property type="entry name" value="DNA_Adenine_Mtase"/>
</dbReference>
<dbReference type="InterPro" id="IPR003356">
    <property type="entry name" value="DNA_methylase_A-5"/>
</dbReference>
<organism evidence="9 10">
    <name type="scientific">Bathymodiolus azoricus thioautotrophic gill symbiont</name>
    <dbReference type="NCBI Taxonomy" id="235205"/>
    <lineage>
        <taxon>Bacteria</taxon>
        <taxon>Pseudomonadati</taxon>
        <taxon>Pseudomonadota</taxon>
        <taxon>Gammaproteobacteria</taxon>
        <taxon>sulfur-oxidizing symbionts</taxon>
    </lineage>
</organism>
<evidence type="ECO:0000256" key="1">
    <source>
        <dbReference type="ARBA" id="ARBA00006594"/>
    </source>
</evidence>
<dbReference type="SUPFAM" id="SSF53335">
    <property type="entry name" value="S-adenosyl-L-methionine-dependent methyltransferases"/>
    <property type="match status" value="1"/>
</dbReference>
<feature type="domain" description="DNA methylase adenine-specific" evidence="8">
    <location>
        <begin position="290"/>
        <end position="571"/>
    </location>
</feature>
<keyword evidence="9" id="KW-0378">Hydrolase</keyword>
<name>A0A1H6K1Q5_9GAMM</name>
<proteinExistence type="inferred from homology"/>
<keyword evidence="4" id="KW-0808">Transferase</keyword>
<dbReference type="GO" id="GO:0032259">
    <property type="term" value="P:methylation"/>
    <property type="evidence" value="ECO:0007669"/>
    <property type="project" value="UniProtKB-KW"/>
</dbReference>
<dbReference type="Gene3D" id="3.40.50.150">
    <property type="entry name" value="Vaccinia Virus protein VP39"/>
    <property type="match status" value="1"/>
</dbReference>
<dbReference type="GO" id="GO:0009007">
    <property type="term" value="F:site-specific DNA-methyltransferase (adenine-specific) activity"/>
    <property type="evidence" value="ECO:0007669"/>
    <property type="project" value="UniProtKB-EC"/>
</dbReference>
<evidence type="ECO:0000256" key="6">
    <source>
        <dbReference type="ARBA" id="ARBA00022747"/>
    </source>
</evidence>
<keyword evidence="9" id="KW-0255">Endonuclease</keyword>
<gene>
    <name evidence="9" type="ORF">BAZSYMA_ACONTIG09938_2</name>
</gene>
<evidence type="ECO:0000313" key="9">
    <source>
        <dbReference type="EMBL" id="SEH66241.1"/>
    </source>
</evidence>
<dbReference type="GO" id="GO:0003677">
    <property type="term" value="F:DNA binding"/>
    <property type="evidence" value="ECO:0007669"/>
    <property type="project" value="InterPro"/>
</dbReference>
<dbReference type="OrthoDB" id="5749002at2"/>
<dbReference type="GO" id="GO:0008170">
    <property type="term" value="F:N-methyltransferase activity"/>
    <property type="evidence" value="ECO:0007669"/>
    <property type="project" value="InterPro"/>
</dbReference>
<dbReference type="GO" id="GO:0004519">
    <property type="term" value="F:endonuclease activity"/>
    <property type="evidence" value="ECO:0007669"/>
    <property type="project" value="UniProtKB-KW"/>
</dbReference>
<comment type="catalytic activity">
    <reaction evidence="7">
        <text>a 2'-deoxyadenosine in DNA + S-adenosyl-L-methionine = an N(6)-methyl-2'-deoxyadenosine in DNA + S-adenosyl-L-homocysteine + H(+)</text>
        <dbReference type="Rhea" id="RHEA:15197"/>
        <dbReference type="Rhea" id="RHEA-COMP:12418"/>
        <dbReference type="Rhea" id="RHEA-COMP:12419"/>
        <dbReference type="ChEBI" id="CHEBI:15378"/>
        <dbReference type="ChEBI" id="CHEBI:57856"/>
        <dbReference type="ChEBI" id="CHEBI:59789"/>
        <dbReference type="ChEBI" id="CHEBI:90615"/>
        <dbReference type="ChEBI" id="CHEBI:90616"/>
        <dbReference type="EC" id="2.1.1.72"/>
    </reaction>
</comment>